<proteinExistence type="predicted"/>
<dbReference type="EMBL" id="AP003818">
    <property type="protein sequence ID" value="BAC10340.1"/>
    <property type="molecule type" value="Genomic_DNA"/>
</dbReference>
<feature type="compositionally biased region" description="Basic and acidic residues" evidence="1">
    <location>
        <begin position="85"/>
        <end position="94"/>
    </location>
</feature>
<accession>Q8LIH4</accession>
<reference evidence="2" key="2">
    <citation type="submission" date="2001-07" db="EMBL/GenBank/DDBJ databases">
        <title>Oryza sativa nipponbare(GA3) genomic DNA, chromosome 7, BAC clone:OJ1200_C08.</title>
        <authorList>
            <person name="Sasaki T."/>
            <person name="Matsumoto T."/>
            <person name="Yamamoto K."/>
        </authorList>
    </citation>
    <scope>NUCLEOTIDE SEQUENCE</scope>
</reference>
<protein>
    <submittedName>
        <fullName evidence="2">Uncharacterized protein</fullName>
    </submittedName>
</protein>
<reference evidence="4" key="3">
    <citation type="journal article" date="2005" name="Nature">
        <title>The map-based sequence of the rice genome.</title>
        <authorList>
            <consortium name="International rice genome sequencing project (IRGSP)"/>
            <person name="Matsumoto T."/>
            <person name="Wu J."/>
            <person name="Kanamori H."/>
            <person name="Katayose Y."/>
            <person name="Fujisawa M."/>
            <person name="Namiki N."/>
            <person name="Mizuno H."/>
            <person name="Yamamoto K."/>
            <person name="Antonio B.A."/>
            <person name="Baba T."/>
            <person name="Sakata K."/>
            <person name="Nagamura Y."/>
            <person name="Aoki H."/>
            <person name="Arikawa K."/>
            <person name="Arita K."/>
            <person name="Bito T."/>
            <person name="Chiden Y."/>
            <person name="Fujitsuka N."/>
            <person name="Fukunaka R."/>
            <person name="Hamada M."/>
            <person name="Harada C."/>
            <person name="Hayashi A."/>
            <person name="Hijishita S."/>
            <person name="Honda M."/>
            <person name="Hosokawa S."/>
            <person name="Ichikawa Y."/>
            <person name="Idonuma A."/>
            <person name="Iijima M."/>
            <person name="Ikeda M."/>
            <person name="Ikeno M."/>
            <person name="Ito K."/>
            <person name="Ito S."/>
            <person name="Ito T."/>
            <person name="Ito Y."/>
            <person name="Ito Y."/>
            <person name="Iwabuchi A."/>
            <person name="Kamiya K."/>
            <person name="Karasawa W."/>
            <person name="Kurita K."/>
            <person name="Katagiri S."/>
            <person name="Kikuta A."/>
            <person name="Kobayashi H."/>
            <person name="Kobayashi N."/>
            <person name="Machita K."/>
            <person name="Maehara T."/>
            <person name="Masukawa M."/>
            <person name="Mizubayashi T."/>
            <person name="Mukai Y."/>
            <person name="Nagasaki H."/>
            <person name="Nagata Y."/>
            <person name="Naito S."/>
            <person name="Nakashima M."/>
            <person name="Nakama Y."/>
            <person name="Nakamichi Y."/>
            <person name="Nakamura M."/>
            <person name="Meguro A."/>
            <person name="Negishi M."/>
            <person name="Ohta I."/>
            <person name="Ohta T."/>
            <person name="Okamoto M."/>
            <person name="Ono N."/>
            <person name="Saji S."/>
            <person name="Sakaguchi M."/>
            <person name="Sakai K."/>
            <person name="Shibata M."/>
            <person name="Shimokawa T."/>
            <person name="Song J."/>
            <person name="Takazaki Y."/>
            <person name="Terasawa K."/>
            <person name="Tsugane M."/>
            <person name="Tsuji K."/>
            <person name="Ueda S."/>
            <person name="Waki K."/>
            <person name="Yamagata H."/>
            <person name="Yamamoto M."/>
            <person name="Yamamoto S."/>
            <person name="Yamane H."/>
            <person name="Yoshiki S."/>
            <person name="Yoshihara R."/>
            <person name="Yukawa K."/>
            <person name="Zhong H."/>
            <person name="Yano M."/>
            <person name="Yuan Q."/>
            <person name="Ouyang S."/>
            <person name="Liu J."/>
            <person name="Jones K.M."/>
            <person name="Gansberger K."/>
            <person name="Moffat K."/>
            <person name="Hill J."/>
            <person name="Bera J."/>
            <person name="Fadrosh D."/>
            <person name="Jin S."/>
            <person name="Johri S."/>
            <person name="Kim M."/>
            <person name="Overton L."/>
            <person name="Reardon M."/>
            <person name="Tsitrin T."/>
            <person name="Vuong H."/>
            <person name="Weaver B."/>
            <person name="Ciecko A."/>
            <person name="Tallon L."/>
            <person name="Jackson J."/>
            <person name="Pai G."/>
            <person name="Aken S.V."/>
            <person name="Utterback T."/>
            <person name="Reidmuller S."/>
            <person name="Feldblyum T."/>
            <person name="Hsiao J."/>
            <person name="Zismann V."/>
            <person name="Iobst S."/>
            <person name="de Vazeille A.R."/>
            <person name="Buell C.R."/>
            <person name="Ying K."/>
            <person name="Li Y."/>
            <person name="Lu T."/>
            <person name="Huang Y."/>
            <person name="Zhao Q."/>
            <person name="Feng Q."/>
            <person name="Zhang L."/>
            <person name="Zhu J."/>
            <person name="Weng Q."/>
            <person name="Mu J."/>
            <person name="Lu Y."/>
            <person name="Fan D."/>
            <person name="Liu Y."/>
            <person name="Guan J."/>
            <person name="Zhang Y."/>
            <person name="Yu S."/>
            <person name="Liu X."/>
            <person name="Zhang Y."/>
            <person name="Hong G."/>
            <person name="Han B."/>
            <person name="Choisne N."/>
            <person name="Demange N."/>
            <person name="Orjeda G."/>
            <person name="Samain S."/>
            <person name="Cattolico L."/>
            <person name="Pelletier E."/>
            <person name="Couloux A."/>
            <person name="Segurens B."/>
            <person name="Wincker P."/>
            <person name="D'Hont A."/>
            <person name="Scarpelli C."/>
            <person name="Weissenbach J."/>
            <person name="Salanoubat M."/>
            <person name="Quetier F."/>
            <person name="Yu Y."/>
            <person name="Kim H.R."/>
            <person name="Rambo T."/>
            <person name="Currie J."/>
            <person name="Collura K."/>
            <person name="Luo M."/>
            <person name="Yang T."/>
            <person name="Ammiraju J.S.S."/>
            <person name="Engler F."/>
            <person name="Soderlund C."/>
            <person name="Wing R.A."/>
            <person name="Palmer L.E."/>
            <person name="de la Bastide M."/>
            <person name="Spiegel L."/>
            <person name="Nascimento L."/>
            <person name="Zutavern T."/>
            <person name="O'Shaughnessy A."/>
            <person name="Dike S."/>
            <person name="Dedhia N."/>
            <person name="Preston R."/>
            <person name="Balija V."/>
            <person name="McCombie W.R."/>
            <person name="Chow T."/>
            <person name="Chen H."/>
            <person name="Chung M."/>
            <person name="Chen C."/>
            <person name="Shaw J."/>
            <person name="Wu H."/>
            <person name="Hsiao K."/>
            <person name="Chao Y."/>
            <person name="Chu M."/>
            <person name="Cheng C."/>
            <person name="Hour A."/>
            <person name="Lee P."/>
            <person name="Lin S."/>
            <person name="Lin Y."/>
            <person name="Liou J."/>
            <person name="Liu S."/>
            <person name="Hsing Y."/>
            <person name="Raghuvanshi S."/>
            <person name="Mohanty A."/>
            <person name="Bharti A.K."/>
            <person name="Gaur A."/>
            <person name="Gupta V."/>
            <person name="Kumar D."/>
            <person name="Ravi V."/>
            <person name="Vij S."/>
            <person name="Kapur A."/>
            <person name="Khurana P."/>
            <person name="Khurana P."/>
            <person name="Khurana J.P."/>
            <person name="Tyagi A.K."/>
            <person name="Gaikwad K."/>
            <person name="Singh A."/>
            <person name="Dalal V."/>
            <person name="Srivastava S."/>
            <person name="Dixit A."/>
            <person name="Pal A.K."/>
            <person name="Ghazi I.A."/>
            <person name="Yadav M."/>
            <person name="Pandit A."/>
            <person name="Bhargava A."/>
            <person name="Sureshbabu K."/>
            <person name="Batra K."/>
            <person name="Sharma T.R."/>
            <person name="Mohapatra T."/>
            <person name="Singh N.K."/>
            <person name="Messing J."/>
            <person name="Nelson A.B."/>
            <person name="Fuks G."/>
            <person name="Kavchok S."/>
            <person name="Keizer G."/>
            <person name="Linton E."/>
            <person name="Llaca V."/>
            <person name="Song R."/>
            <person name="Tanyolac B."/>
            <person name="Young S."/>
            <person name="Ho-Il K."/>
            <person name="Hahn J.H."/>
            <person name="Sangsakoo G."/>
            <person name="Vanavichit A."/>
            <person name="de Mattos Luiz.A.T."/>
            <person name="Zimmer P.D."/>
            <person name="Malone G."/>
            <person name="Dellagostin O."/>
            <person name="de Oliveira A.C."/>
            <person name="Bevan M."/>
            <person name="Bancroft I."/>
            <person name="Minx P."/>
            <person name="Cordum H."/>
            <person name="Wilson R."/>
            <person name="Cheng Z."/>
            <person name="Jin W."/>
            <person name="Jiang J."/>
            <person name="Leong S.A."/>
            <person name="Iwama H."/>
            <person name="Gojobori T."/>
            <person name="Itoh T."/>
            <person name="Niimura Y."/>
            <person name="Fujii Y."/>
            <person name="Habara T."/>
            <person name="Sakai H."/>
            <person name="Sato Y."/>
            <person name="Wilson G."/>
            <person name="Kumar K."/>
            <person name="McCouch S."/>
            <person name="Juretic N."/>
            <person name="Hoen D."/>
            <person name="Wright S."/>
            <person name="Bruskiewich R."/>
            <person name="Bureau T."/>
            <person name="Miyao A."/>
            <person name="Hirochika H."/>
            <person name="Nishikawa T."/>
            <person name="Kadowaki K."/>
            <person name="Sugiura M."/>
            <person name="Burr B."/>
            <person name="Sasaki T."/>
        </authorList>
    </citation>
    <scope>NUCLEOTIDE SEQUENCE [LARGE SCALE GENOMIC DNA]</scope>
    <source>
        <strain evidence="4">cv. Nipponbare</strain>
    </source>
</reference>
<reference evidence="4" key="4">
    <citation type="journal article" date="2008" name="Nucleic Acids Res.">
        <title>The rice annotation project database (RAP-DB): 2008 update.</title>
        <authorList>
            <consortium name="The rice annotation project (RAP)"/>
        </authorList>
    </citation>
    <scope>GENOME REANNOTATION</scope>
    <source>
        <strain evidence="4">cv. Nipponbare</strain>
    </source>
</reference>
<gene>
    <name evidence="2" type="primary">OJ1200_C08.106</name>
    <name evidence="3" type="synonym">OJ1150_E04.102</name>
</gene>
<evidence type="ECO:0000313" key="3">
    <source>
        <dbReference type="EMBL" id="BAD30280.1"/>
    </source>
</evidence>
<evidence type="ECO:0000313" key="2">
    <source>
        <dbReference type="EMBL" id="BAC10340.1"/>
    </source>
</evidence>
<reference evidence="3" key="1">
    <citation type="submission" date="2001-07" db="EMBL/GenBank/DDBJ databases">
        <title>Oryza sativa nipponbare(GA3) genomic DNA, chromosome 7, BAC clone:OJ1150_E04.</title>
        <authorList>
            <person name="Sasaki T."/>
            <person name="Matsumoto T."/>
            <person name="Yamamoto K."/>
        </authorList>
    </citation>
    <scope>NUCLEOTIDE SEQUENCE</scope>
</reference>
<organism evidence="2 4">
    <name type="scientific">Oryza sativa subsp. japonica</name>
    <name type="common">Rice</name>
    <dbReference type="NCBI Taxonomy" id="39947"/>
    <lineage>
        <taxon>Eukaryota</taxon>
        <taxon>Viridiplantae</taxon>
        <taxon>Streptophyta</taxon>
        <taxon>Embryophyta</taxon>
        <taxon>Tracheophyta</taxon>
        <taxon>Spermatophyta</taxon>
        <taxon>Magnoliopsida</taxon>
        <taxon>Liliopsida</taxon>
        <taxon>Poales</taxon>
        <taxon>Poaceae</taxon>
        <taxon>BOP clade</taxon>
        <taxon>Oryzoideae</taxon>
        <taxon>Oryzeae</taxon>
        <taxon>Oryzinae</taxon>
        <taxon>Oryza</taxon>
        <taxon>Oryza sativa</taxon>
    </lineage>
</organism>
<evidence type="ECO:0000313" key="4">
    <source>
        <dbReference type="Proteomes" id="UP000000763"/>
    </source>
</evidence>
<feature type="region of interest" description="Disordered" evidence="1">
    <location>
        <begin position="133"/>
        <end position="220"/>
    </location>
</feature>
<dbReference type="AlphaFoldDB" id="Q8LIH4"/>
<sequence>MNGAAAGRAAARSRRGASLVVIFFRRIVVERPAERRRRAAGGGRSRGAVDGATTGGGQRGESTAREEASSSGWSAGKEVAQRTPVDGREGEERGSAAGGCRRCVGVNGWWRWPEEEEAEEEVAGERGLHAVGRSARDAQQNGAAPPRSVAERRLPPRPRHVNATWDEDQVKGSHVGATSSKTGHNPRFYKLRDPSYPVLRRRDENRTGRQIEGPNVNLFH</sequence>
<evidence type="ECO:0000256" key="1">
    <source>
        <dbReference type="SAM" id="MobiDB-lite"/>
    </source>
</evidence>
<dbReference type="EMBL" id="AP003813">
    <property type="protein sequence ID" value="BAD30280.1"/>
    <property type="molecule type" value="Genomic_DNA"/>
</dbReference>
<dbReference type="Proteomes" id="UP000000763">
    <property type="component" value="Chromosome 7"/>
</dbReference>
<feature type="compositionally biased region" description="Basic and acidic residues" evidence="1">
    <location>
        <begin position="200"/>
        <end position="209"/>
    </location>
</feature>
<feature type="region of interest" description="Disordered" evidence="1">
    <location>
        <begin position="34"/>
        <end position="98"/>
    </location>
</feature>
<name>Q8LIH4_ORYSJ</name>